<evidence type="ECO:0000313" key="2">
    <source>
        <dbReference type="Proteomes" id="UP000708208"/>
    </source>
</evidence>
<sequence length="99" mass="11189">MSVDNFSRGFVPGQGTSNVGYFRKSCLPVQPFEGKIFIQEPFKILIDDTRVAIEGKNITLPISIARIIEWPFLSKCANASLPEFFLICDSFEWIQETAI</sequence>
<evidence type="ECO:0000313" key="1">
    <source>
        <dbReference type="EMBL" id="CAG7785624.1"/>
    </source>
</evidence>
<dbReference type="EMBL" id="CAJVCH010299934">
    <property type="protein sequence ID" value="CAG7785624.1"/>
    <property type="molecule type" value="Genomic_DNA"/>
</dbReference>
<accession>A0A8J2PGX1</accession>
<protein>
    <submittedName>
        <fullName evidence="1">Uncharacterized protein</fullName>
    </submittedName>
</protein>
<name>A0A8J2PGX1_9HEXA</name>
<comment type="caution">
    <text evidence="1">The sequence shown here is derived from an EMBL/GenBank/DDBJ whole genome shotgun (WGS) entry which is preliminary data.</text>
</comment>
<keyword evidence="2" id="KW-1185">Reference proteome</keyword>
<dbReference type="AlphaFoldDB" id="A0A8J2PGX1"/>
<gene>
    <name evidence="1" type="ORF">AFUS01_LOCUS24238</name>
</gene>
<dbReference type="Proteomes" id="UP000708208">
    <property type="component" value="Unassembled WGS sequence"/>
</dbReference>
<proteinExistence type="predicted"/>
<organism evidence="1 2">
    <name type="scientific">Allacma fusca</name>
    <dbReference type="NCBI Taxonomy" id="39272"/>
    <lineage>
        <taxon>Eukaryota</taxon>
        <taxon>Metazoa</taxon>
        <taxon>Ecdysozoa</taxon>
        <taxon>Arthropoda</taxon>
        <taxon>Hexapoda</taxon>
        <taxon>Collembola</taxon>
        <taxon>Symphypleona</taxon>
        <taxon>Sminthuridae</taxon>
        <taxon>Allacma</taxon>
    </lineage>
</organism>
<reference evidence="1" key="1">
    <citation type="submission" date="2021-06" db="EMBL/GenBank/DDBJ databases">
        <authorList>
            <person name="Hodson N. C."/>
            <person name="Mongue J. A."/>
            <person name="Jaron S. K."/>
        </authorList>
    </citation>
    <scope>NUCLEOTIDE SEQUENCE</scope>
</reference>